<sequence length="123" mass="13308">MVHSLSSMVLQEGRFATKPAESQNSDLAGACSESRDDRFMSCRLASDLLHRPASYTPSVAARLSVSFYPTHHPIGHESWFGPPTTSQTRGRAPPVHPRCFAAAGVPQPHRSGSRGRRGRAGRG</sequence>
<proteinExistence type="predicted"/>
<gene>
    <name evidence="2" type="ORF">RHS01_06073</name>
</gene>
<accession>A0A8H7ICI1</accession>
<evidence type="ECO:0000256" key="1">
    <source>
        <dbReference type="SAM" id="MobiDB-lite"/>
    </source>
</evidence>
<dbReference type="Proteomes" id="UP000614334">
    <property type="component" value="Unassembled WGS sequence"/>
</dbReference>
<feature type="region of interest" description="Disordered" evidence="1">
    <location>
        <begin position="74"/>
        <end position="123"/>
    </location>
</feature>
<comment type="caution">
    <text evidence="2">The sequence shown here is derived from an EMBL/GenBank/DDBJ whole genome shotgun (WGS) entry which is preliminary data.</text>
</comment>
<reference evidence="2" key="1">
    <citation type="submission" date="2020-09" db="EMBL/GenBank/DDBJ databases">
        <title>Comparative genome analyses of four rice-infecting Rhizoctonia solani isolates reveal extensive enrichment of homogalacturonan modification genes.</title>
        <authorList>
            <person name="Lee D.-Y."/>
            <person name="Jeon J."/>
            <person name="Kim K.-T."/>
            <person name="Cheong K."/>
            <person name="Song H."/>
            <person name="Choi G."/>
            <person name="Ko J."/>
            <person name="Opiyo S.O."/>
            <person name="Zuo S."/>
            <person name="Madhav S."/>
            <person name="Lee Y.-H."/>
            <person name="Wang G.-L."/>
        </authorList>
    </citation>
    <scope>NUCLEOTIDE SEQUENCE</scope>
    <source>
        <strain evidence="2">AG1-IA B2</strain>
    </source>
</reference>
<name>A0A8H7ICI1_9AGAM</name>
<evidence type="ECO:0000313" key="3">
    <source>
        <dbReference type="Proteomes" id="UP000614334"/>
    </source>
</evidence>
<evidence type="ECO:0000313" key="2">
    <source>
        <dbReference type="EMBL" id="KAF8754485.1"/>
    </source>
</evidence>
<protein>
    <submittedName>
        <fullName evidence="2">Uncharacterized protein</fullName>
    </submittedName>
</protein>
<feature type="compositionally biased region" description="Basic residues" evidence="1">
    <location>
        <begin position="111"/>
        <end position="123"/>
    </location>
</feature>
<organism evidence="2 3">
    <name type="scientific">Rhizoctonia solani</name>
    <dbReference type="NCBI Taxonomy" id="456999"/>
    <lineage>
        <taxon>Eukaryota</taxon>
        <taxon>Fungi</taxon>
        <taxon>Dikarya</taxon>
        <taxon>Basidiomycota</taxon>
        <taxon>Agaricomycotina</taxon>
        <taxon>Agaricomycetes</taxon>
        <taxon>Cantharellales</taxon>
        <taxon>Ceratobasidiaceae</taxon>
        <taxon>Rhizoctonia</taxon>
    </lineage>
</organism>
<dbReference type="AlphaFoldDB" id="A0A8H7ICI1"/>
<dbReference type="EMBL" id="JACYCF010000010">
    <property type="protein sequence ID" value="KAF8754485.1"/>
    <property type="molecule type" value="Genomic_DNA"/>
</dbReference>